<organism evidence="2 3">
    <name type="scientific">Salinisphaera dokdonensis CL-ES53</name>
    <dbReference type="NCBI Taxonomy" id="1304272"/>
    <lineage>
        <taxon>Bacteria</taxon>
        <taxon>Pseudomonadati</taxon>
        <taxon>Pseudomonadota</taxon>
        <taxon>Gammaproteobacteria</taxon>
        <taxon>Salinisphaerales</taxon>
        <taxon>Salinisphaeraceae</taxon>
        <taxon>Salinisphaera</taxon>
    </lineage>
</organism>
<reference evidence="2 3" key="1">
    <citation type="submission" date="2013-03" db="EMBL/GenBank/DDBJ databases">
        <title>Salinisphaera dokdonensis CL-ES53 Genome Sequencing.</title>
        <authorList>
            <person name="Li C."/>
            <person name="Lai Q."/>
            <person name="Shao Z."/>
        </authorList>
    </citation>
    <scope>NUCLEOTIDE SEQUENCE [LARGE SCALE GENOMIC DNA]</scope>
    <source>
        <strain evidence="2 3">CL-ES53</strain>
    </source>
</reference>
<evidence type="ECO:0000313" key="2">
    <source>
        <dbReference type="EMBL" id="MES1928843.1"/>
    </source>
</evidence>
<name>A0ABV2AYZ0_9GAMM</name>
<feature type="compositionally biased region" description="Polar residues" evidence="1">
    <location>
        <begin position="43"/>
        <end position="52"/>
    </location>
</feature>
<gene>
    <name evidence="2" type="ORF">SADO_06302</name>
</gene>
<protein>
    <recommendedName>
        <fullName evidence="4">Antitoxin Xre/MbcA/ParS-like toxin-binding domain-containing protein</fullName>
    </recommendedName>
</protein>
<feature type="region of interest" description="Disordered" evidence="1">
    <location>
        <begin position="25"/>
        <end position="93"/>
    </location>
</feature>
<comment type="caution">
    <text evidence="2">The sequence shown here is derived from an EMBL/GenBank/DDBJ whole genome shotgun (WGS) entry which is preliminary data.</text>
</comment>
<dbReference type="EMBL" id="APND01000002">
    <property type="protein sequence ID" value="MES1928843.1"/>
    <property type="molecule type" value="Genomic_DNA"/>
</dbReference>
<evidence type="ECO:0000313" key="3">
    <source>
        <dbReference type="Proteomes" id="UP001460888"/>
    </source>
</evidence>
<dbReference type="Proteomes" id="UP001460888">
    <property type="component" value="Unassembled WGS sequence"/>
</dbReference>
<keyword evidence="3" id="KW-1185">Reference proteome</keyword>
<sequence>MRTLDRQHQTELGQFLISLTTKYLDASTRPGEPSARMNEPSPGATTHATQPRPQAHMGTHPARNTQAVSSHARKRSSHAFRGTSDRESEQVELSAPLRQFFSIRDNGLQQNYPDASAAGTTLSAQALRVRIDAAIARMLAWAHSQSETDTRLQRGAPDDDPDDILSHGQALEMLYQRASVPAKEETAGEEMLSGQMMGDYLGTSRQTINTRYLQGTIIGLSREVGGRVYPKTQFHEDGTPRGPVWLEGLNAVVNVHGNSWAAWIWLNTPKDELNGESALDRLRSGNVQVVKAALGREQDGAFS</sequence>
<evidence type="ECO:0000256" key="1">
    <source>
        <dbReference type="SAM" id="MobiDB-lite"/>
    </source>
</evidence>
<proteinExistence type="predicted"/>
<accession>A0ABV2AYZ0</accession>
<evidence type="ECO:0008006" key="4">
    <source>
        <dbReference type="Google" id="ProtNLM"/>
    </source>
</evidence>